<dbReference type="GO" id="GO:0004467">
    <property type="term" value="F:long-chain fatty acid-CoA ligase activity"/>
    <property type="evidence" value="ECO:0007669"/>
    <property type="project" value="TreeGrafter"/>
</dbReference>
<evidence type="ECO:0000256" key="3">
    <source>
        <dbReference type="ARBA" id="ARBA00022741"/>
    </source>
</evidence>
<keyword evidence="3" id="KW-0547">Nucleotide-binding</keyword>
<proteinExistence type="evidence at transcript level"/>
<dbReference type="GO" id="GO:0005886">
    <property type="term" value="C:plasma membrane"/>
    <property type="evidence" value="ECO:0007669"/>
    <property type="project" value="TreeGrafter"/>
</dbReference>
<dbReference type="GO" id="GO:0035336">
    <property type="term" value="P:long-chain fatty-acyl-CoA metabolic process"/>
    <property type="evidence" value="ECO:0007669"/>
    <property type="project" value="TreeGrafter"/>
</dbReference>
<dbReference type="GO" id="GO:0005524">
    <property type="term" value="F:ATP binding"/>
    <property type="evidence" value="ECO:0007669"/>
    <property type="project" value="UniProtKB-KW"/>
</dbReference>
<protein>
    <submittedName>
        <fullName evidence="5">SJCHGC06336 protein</fullName>
    </submittedName>
</protein>
<keyword evidence="2" id="KW-0436">Ligase</keyword>
<comment type="similarity">
    <text evidence="1">Belongs to the ATP-dependent AMP-binding enzyme family.</text>
</comment>
<reference evidence="5" key="2">
    <citation type="journal article" date="2006" name="PLoS Pathog.">
        <title>New perspectives on host-parasite interplay by comparative transcriptomic and proteomic analyses of Schistosoma japonicum.</title>
        <authorList>
            <person name="Liu F."/>
            <person name="Lu J."/>
            <person name="Hu W."/>
            <person name="Wang S.Y."/>
            <person name="Cui S.J."/>
            <person name="Chi M."/>
            <person name="Yan Q."/>
            <person name="Wang X.R."/>
            <person name="Song H.D."/>
            <person name="Xu X.N."/>
            <person name="Wang J.J."/>
            <person name="Zhang X.L."/>
            <person name="Zhang X."/>
            <person name="Wang Z.Q."/>
            <person name="Xue C.L."/>
            <person name="Brindley P.J."/>
            <person name="McManus D.P."/>
            <person name="Yang P.Y."/>
            <person name="Feng Z."/>
            <person name="Chen Z."/>
            <person name="Han Z.G."/>
        </authorList>
    </citation>
    <scope>NUCLEOTIDE SEQUENCE</scope>
</reference>
<dbReference type="PANTHER" id="PTHR43272">
    <property type="entry name" value="LONG-CHAIN-FATTY-ACID--COA LIGASE"/>
    <property type="match status" value="1"/>
</dbReference>
<name>Q5D956_SCHJA</name>
<organism evidence="5">
    <name type="scientific">Schistosoma japonicum</name>
    <name type="common">Blood fluke</name>
    <dbReference type="NCBI Taxonomy" id="6182"/>
    <lineage>
        <taxon>Eukaryota</taxon>
        <taxon>Metazoa</taxon>
        <taxon>Spiralia</taxon>
        <taxon>Lophotrochozoa</taxon>
        <taxon>Platyhelminthes</taxon>
        <taxon>Trematoda</taxon>
        <taxon>Digenea</taxon>
        <taxon>Strigeidida</taxon>
        <taxon>Schistosomatoidea</taxon>
        <taxon>Schistosomatidae</taxon>
        <taxon>Schistosoma</taxon>
    </lineage>
</organism>
<dbReference type="GO" id="GO:0030182">
    <property type="term" value="P:neuron differentiation"/>
    <property type="evidence" value="ECO:0007669"/>
    <property type="project" value="TreeGrafter"/>
</dbReference>
<dbReference type="SUPFAM" id="SSF56801">
    <property type="entry name" value="Acetyl-CoA synthetase-like"/>
    <property type="match status" value="1"/>
</dbReference>
<sequence>MHTDGSLSIIDRKKDLVKLQAGEYVSLSKVEMALSQSVYVEQICVYVDPTQTYPICFVSPKSKPLLDLAESLNLLNLLYEARSKLPEESMKDPMAIEHAERAVLCKHPMVIQAVLKDLHRVAKEKRLSTFEIPQKLALDTIAWTPDTGLVTDALKLKRFNLQTRFQREIDDLYRKNTRA</sequence>
<dbReference type="PANTHER" id="PTHR43272:SF83">
    <property type="entry name" value="ACYL-COA SYNTHETASE LONG-CHAIN, ISOFORM J"/>
    <property type="match status" value="1"/>
</dbReference>
<reference evidence="5" key="1">
    <citation type="submission" date="2004-11" db="EMBL/GenBank/DDBJ databases">
        <title>The full-length cDNA sequences of Schistosoma japonicum genes.</title>
        <authorList>
            <person name="Han Z."/>
        </authorList>
    </citation>
    <scope>NUCLEOTIDE SEQUENCE</scope>
</reference>
<evidence type="ECO:0000256" key="4">
    <source>
        <dbReference type="ARBA" id="ARBA00022840"/>
    </source>
</evidence>
<evidence type="ECO:0000256" key="2">
    <source>
        <dbReference type="ARBA" id="ARBA00022598"/>
    </source>
</evidence>
<dbReference type="AlphaFoldDB" id="Q5D956"/>
<dbReference type="GO" id="GO:0005783">
    <property type="term" value="C:endoplasmic reticulum"/>
    <property type="evidence" value="ECO:0007669"/>
    <property type="project" value="TreeGrafter"/>
</dbReference>
<keyword evidence="4" id="KW-0067">ATP-binding</keyword>
<accession>Q5D956</accession>
<evidence type="ECO:0000313" key="5">
    <source>
        <dbReference type="EMBL" id="AAW27650.1"/>
    </source>
</evidence>
<evidence type="ECO:0000256" key="1">
    <source>
        <dbReference type="ARBA" id="ARBA00006432"/>
    </source>
</evidence>
<dbReference type="GO" id="GO:0005811">
    <property type="term" value="C:lipid droplet"/>
    <property type="evidence" value="ECO:0007669"/>
    <property type="project" value="TreeGrafter"/>
</dbReference>
<dbReference type="EMBL" id="AY815918">
    <property type="protein sequence ID" value="AAW27650.1"/>
    <property type="molecule type" value="mRNA"/>
</dbReference>